<evidence type="ECO:0000259" key="10">
    <source>
        <dbReference type="PROSITE" id="PS50195"/>
    </source>
</evidence>
<dbReference type="InterPro" id="IPR001683">
    <property type="entry name" value="PX_dom"/>
</dbReference>
<sequence>MYMRTTSIHASHRKRTHLTGSRIRRSRLLTEVAMRKMNQDPEKTERMESISEQLSDEDISFFTHVFNQIDSDGIGIILRSELQEGLTLLGITATDKELDEYLLIADADGSKAIDVDEWIVLCAVLVKPPHDENQLFQAFHSLFPNEQDIPVVVFRTKMQRILENAYTHLPECNQHEVSCFVDDIIIALDPNNTECIDVQECIRILSAPYNSVPAGDTIVESAHEGTSSIAMADERAVELWREFVDSSVECELCNEPYEDDGPHVPRLLACGHTFCENCLEDWSSTGATASGATAAVVDCPTCRRTTTFEGPDGPRSLPKNFELLRVRHEIESQTQVQRARLRDVWSTQVLEKEAQAREAEAHAQQALRESQQAAARASFLAKQVEINEQEKKQAQDMAAALQHKALLASQQAEALQSETDSLKQQLRLEAAQLQQVQQDASSSAAVAAELHSRAEQLQEQVDRVRAQLSLHAGRHDPSKLVVLVCEPTTVGSWLLPYTRYAVISITSESFLAIDPFLAAKTWVQLHQVAEPSCSVKVYRRYSDFVWLHRELTRAFPFQFVPSLPAKQLLFNKEKEFVGERMRLLQAFLRQVLRDPRLSRCEEVRSFLLSTTEELEQLKQASNAHPGDAEALQLADELLDDPDHAGRPPLAPAAGGSASVAAAAAKQTSAWAWGAVSALTSTAAKLVTTTGTAISAGLGGASNAAGGASTPPDDHSSTPALSSSIDGSTIDVADAQLRQKIEKRRKYVDITQAYQSTIQKGTHVARKQRKQAQHLHRLCEYLHKLETLDEQDLRKRHHRLSASTRQRVADEEAKSCFEMPTFHARASEAFSAMSSTTRNDADCMEYALLEVMRMQTLKLGSIEDAFKRLRKREQALEKASSGSGPSSPPQNGFGGSDGASPSASLLLAKKDELQHKREDLMTQVNQVDPARSRFVLETIQKNVVEMHKLATERRRLYENTYQQVLHACQSR</sequence>
<dbReference type="GO" id="GO:0035091">
    <property type="term" value="F:phosphatidylinositol binding"/>
    <property type="evidence" value="ECO:0007669"/>
    <property type="project" value="InterPro"/>
</dbReference>
<dbReference type="PROSITE" id="PS50089">
    <property type="entry name" value="ZF_RING_2"/>
    <property type="match status" value="1"/>
</dbReference>
<dbReference type="Pfam" id="PF00787">
    <property type="entry name" value="PX"/>
    <property type="match status" value="1"/>
</dbReference>
<dbReference type="Pfam" id="PF13445">
    <property type="entry name" value="zf-RING_UBOX"/>
    <property type="match status" value="1"/>
</dbReference>
<keyword evidence="4" id="KW-0862">Zinc</keyword>
<dbReference type="EMBL" id="DAKRPA010000125">
    <property type="protein sequence ID" value="DAZ97785.1"/>
    <property type="molecule type" value="Genomic_DNA"/>
</dbReference>
<dbReference type="InterPro" id="IPR001841">
    <property type="entry name" value="Znf_RING"/>
</dbReference>
<keyword evidence="7" id="KW-0175">Coiled coil</keyword>
<feature type="coiled-coil region" evidence="7">
    <location>
        <begin position="349"/>
        <end position="474"/>
    </location>
</feature>
<feature type="compositionally biased region" description="Low complexity" evidence="8">
    <location>
        <begin position="879"/>
        <end position="890"/>
    </location>
</feature>
<dbReference type="InterPro" id="IPR018247">
    <property type="entry name" value="EF_Hand_1_Ca_BS"/>
</dbReference>
<keyword evidence="13" id="KW-1185">Reference proteome</keyword>
<name>A0AAV2YUJ8_9STRA</name>
<dbReference type="GO" id="GO:0008270">
    <property type="term" value="F:zinc ion binding"/>
    <property type="evidence" value="ECO:0007669"/>
    <property type="project" value="UniProtKB-KW"/>
</dbReference>
<dbReference type="PROSITE" id="PS50222">
    <property type="entry name" value="EF_HAND_2"/>
    <property type="match status" value="2"/>
</dbReference>
<dbReference type="PROSITE" id="PS50195">
    <property type="entry name" value="PX"/>
    <property type="match status" value="1"/>
</dbReference>
<keyword evidence="5" id="KW-0106">Calcium</keyword>
<dbReference type="PROSITE" id="PS00018">
    <property type="entry name" value="EF_HAND_1"/>
    <property type="match status" value="1"/>
</dbReference>
<dbReference type="InterPro" id="IPR002048">
    <property type="entry name" value="EF_hand_dom"/>
</dbReference>
<dbReference type="InterPro" id="IPR013083">
    <property type="entry name" value="Znf_RING/FYVE/PHD"/>
</dbReference>
<organism evidence="12 13">
    <name type="scientific">Lagenidium giganteum</name>
    <dbReference type="NCBI Taxonomy" id="4803"/>
    <lineage>
        <taxon>Eukaryota</taxon>
        <taxon>Sar</taxon>
        <taxon>Stramenopiles</taxon>
        <taxon>Oomycota</taxon>
        <taxon>Peronosporomycetes</taxon>
        <taxon>Pythiales</taxon>
        <taxon>Pythiaceae</taxon>
    </lineage>
</organism>
<gene>
    <name evidence="12" type="ORF">N0F65_009531</name>
</gene>
<dbReference type="CDD" id="cd06093">
    <property type="entry name" value="PX_domain"/>
    <property type="match status" value="1"/>
</dbReference>
<dbReference type="InterPro" id="IPR036871">
    <property type="entry name" value="PX_dom_sf"/>
</dbReference>
<comment type="subcellular location">
    <subcellularLocation>
        <location evidence="1">Membrane</location>
        <topology evidence="1">Peripheral membrane protein</topology>
        <orientation evidence="1">Cytoplasmic side</orientation>
    </subcellularLocation>
</comment>
<evidence type="ECO:0000256" key="2">
    <source>
        <dbReference type="ARBA" id="ARBA00022723"/>
    </source>
</evidence>
<feature type="domain" description="EF-hand" evidence="11">
    <location>
        <begin position="93"/>
        <end position="128"/>
    </location>
</feature>
<evidence type="ECO:0000313" key="12">
    <source>
        <dbReference type="EMBL" id="DAZ97785.1"/>
    </source>
</evidence>
<dbReference type="PANTHER" id="PTHR46571">
    <property type="entry name" value="SORTING NEXIN-8"/>
    <property type="match status" value="1"/>
</dbReference>
<dbReference type="InterPro" id="IPR017907">
    <property type="entry name" value="Znf_RING_CS"/>
</dbReference>
<evidence type="ECO:0000256" key="3">
    <source>
        <dbReference type="ARBA" id="ARBA00022771"/>
    </source>
</evidence>
<protein>
    <recommendedName>
        <fullName evidence="14">Calmodulin</fullName>
    </recommendedName>
</protein>
<feature type="compositionally biased region" description="Polar residues" evidence="8">
    <location>
        <begin position="716"/>
        <end position="726"/>
    </location>
</feature>
<accession>A0AAV2YUJ8</accession>
<evidence type="ECO:0000256" key="1">
    <source>
        <dbReference type="ARBA" id="ARBA00004287"/>
    </source>
</evidence>
<proteinExistence type="predicted"/>
<dbReference type="Gene3D" id="3.30.1520.10">
    <property type="entry name" value="Phox-like domain"/>
    <property type="match status" value="1"/>
</dbReference>
<dbReference type="GO" id="GO:0005829">
    <property type="term" value="C:cytosol"/>
    <property type="evidence" value="ECO:0007669"/>
    <property type="project" value="GOC"/>
</dbReference>
<dbReference type="GO" id="GO:0005509">
    <property type="term" value="F:calcium ion binding"/>
    <property type="evidence" value="ECO:0007669"/>
    <property type="project" value="InterPro"/>
</dbReference>
<dbReference type="GO" id="GO:0031901">
    <property type="term" value="C:early endosome membrane"/>
    <property type="evidence" value="ECO:0007669"/>
    <property type="project" value="TreeGrafter"/>
</dbReference>
<dbReference type="InterPro" id="IPR028662">
    <property type="entry name" value="SNX8/Mvp1"/>
</dbReference>
<dbReference type="PROSITE" id="PS00518">
    <property type="entry name" value="ZF_RING_1"/>
    <property type="match status" value="1"/>
</dbReference>
<dbReference type="Gene3D" id="1.10.238.10">
    <property type="entry name" value="EF-hand"/>
    <property type="match status" value="1"/>
</dbReference>
<evidence type="ECO:0000259" key="11">
    <source>
        <dbReference type="PROSITE" id="PS50222"/>
    </source>
</evidence>
<dbReference type="GO" id="GO:0034498">
    <property type="term" value="P:early endosome to Golgi transport"/>
    <property type="evidence" value="ECO:0007669"/>
    <property type="project" value="TreeGrafter"/>
</dbReference>
<feature type="domain" description="RING-type" evidence="9">
    <location>
        <begin position="250"/>
        <end position="303"/>
    </location>
</feature>
<evidence type="ECO:0000256" key="5">
    <source>
        <dbReference type="ARBA" id="ARBA00022837"/>
    </source>
</evidence>
<dbReference type="Proteomes" id="UP001146120">
    <property type="component" value="Unassembled WGS sequence"/>
</dbReference>
<feature type="region of interest" description="Disordered" evidence="8">
    <location>
        <begin position="702"/>
        <end position="726"/>
    </location>
</feature>
<dbReference type="SUPFAM" id="SSF64268">
    <property type="entry name" value="PX domain"/>
    <property type="match status" value="1"/>
</dbReference>
<evidence type="ECO:0000256" key="8">
    <source>
        <dbReference type="SAM" id="MobiDB-lite"/>
    </source>
</evidence>
<dbReference type="InterPro" id="IPR011992">
    <property type="entry name" value="EF-hand-dom_pair"/>
</dbReference>
<dbReference type="SMART" id="SM00184">
    <property type="entry name" value="RING"/>
    <property type="match status" value="1"/>
</dbReference>
<dbReference type="CDD" id="cd00051">
    <property type="entry name" value="EFh"/>
    <property type="match status" value="1"/>
</dbReference>
<feature type="domain" description="PX" evidence="10">
    <location>
        <begin position="478"/>
        <end position="614"/>
    </location>
</feature>
<dbReference type="SUPFAM" id="SSF47473">
    <property type="entry name" value="EF-hand"/>
    <property type="match status" value="1"/>
</dbReference>
<keyword evidence="2" id="KW-0479">Metal-binding</keyword>
<feature type="domain" description="EF-hand" evidence="11">
    <location>
        <begin position="57"/>
        <end position="92"/>
    </location>
</feature>
<dbReference type="InterPro" id="IPR027370">
    <property type="entry name" value="Znf-RING_euk"/>
</dbReference>
<dbReference type="AlphaFoldDB" id="A0AAV2YUJ8"/>
<evidence type="ECO:0000256" key="6">
    <source>
        <dbReference type="PROSITE-ProRule" id="PRU00175"/>
    </source>
</evidence>
<dbReference type="SUPFAM" id="SSF57850">
    <property type="entry name" value="RING/U-box"/>
    <property type="match status" value="1"/>
</dbReference>
<reference evidence="12" key="2">
    <citation type="journal article" date="2023" name="Microbiol Resour">
        <title>Decontamination and Annotation of the Draft Genome Sequence of the Oomycete Lagenidium giganteum ARSEF 373.</title>
        <authorList>
            <person name="Morgan W.R."/>
            <person name="Tartar A."/>
        </authorList>
    </citation>
    <scope>NUCLEOTIDE SEQUENCE</scope>
    <source>
        <strain evidence="12">ARSEF 373</strain>
    </source>
</reference>
<feature type="region of interest" description="Disordered" evidence="8">
    <location>
        <begin position="872"/>
        <end position="900"/>
    </location>
</feature>
<evidence type="ECO:0000256" key="4">
    <source>
        <dbReference type="ARBA" id="ARBA00022833"/>
    </source>
</evidence>
<dbReference type="GO" id="GO:0006886">
    <property type="term" value="P:intracellular protein transport"/>
    <property type="evidence" value="ECO:0007669"/>
    <property type="project" value="TreeGrafter"/>
</dbReference>
<dbReference type="SMART" id="SM00312">
    <property type="entry name" value="PX"/>
    <property type="match status" value="1"/>
</dbReference>
<evidence type="ECO:0008006" key="14">
    <source>
        <dbReference type="Google" id="ProtNLM"/>
    </source>
</evidence>
<reference evidence="12" key="1">
    <citation type="submission" date="2022-11" db="EMBL/GenBank/DDBJ databases">
        <authorList>
            <person name="Morgan W.R."/>
            <person name="Tartar A."/>
        </authorList>
    </citation>
    <scope>NUCLEOTIDE SEQUENCE</scope>
    <source>
        <strain evidence="12">ARSEF 373</strain>
    </source>
</reference>
<keyword evidence="3 6" id="KW-0863">Zinc-finger</keyword>
<dbReference type="PANTHER" id="PTHR46571:SF1">
    <property type="entry name" value="SORTING NEXIN-8"/>
    <property type="match status" value="1"/>
</dbReference>
<comment type="caution">
    <text evidence="12">The sequence shown here is derived from an EMBL/GenBank/DDBJ whole genome shotgun (WGS) entry which is preliminary data.</text>
</comment>
<dbReference type="Gene3D" id="3.30.40.10">
    <property type="entry name" value="Zinc/RING finger domain, C3HC4 (zinc finger)"/>
    <property type="match status" value="1"/>
</dbReference>
<evidence type="ECO:0000313" key="13">
    <source>
        <dbReference type="Proteomes" id="UP001146120"/>
    </source>
</evidence>
<dbReference type="SMART" id="SM00054">
    <property type="entry name" value="EFh"/>
    <property type="match status" value="3"/>
</dbReference>
<evidence type="ECO:0000259" key="9">
    <source>
        <dbReference type="PROSITE" id="PS50089"/>
    </source>
</evidence>
<evidence type="ECO:0000256" key="7">
    <source>
        <dbReference type="SAM" id="Coils"/>
    </source>
</evidence>